<feature type="binding site" evidence="15">
    <location>
        <begin position="29"/>
        <end position="36"/>
    </location>
    <ligand>
        <name>ATP</name>
        <dbReference type="ChEBI" id="CHEBI:30616"/>
    </ligand>
</feature>
<comment type="caution">
    <text evidence="18">The sequence shown here is derived from an EMBL/GenBank/DDBJ whole genome shotgun (WGS) entry which is preliminary data.</text>
</comment>
<dbReference type="Proteomes" id="UP000176965">
    <property type="component" value="Unassembled WGS sequence"/>
</dbReference>
<keyword evidence="5 15" id="KW-0378">Hydrolase</keyword>
<dbReference type="PANTHER" id="PTHR11070">
    <property type="entry name" value="UVRD / RECB / PCRA DNA HELICASE FAMILY MEMBER"/>
    <property type="match status" value="1"/>
</dbReference>
<evidence type="ECO:0000259" key="17">
    <source>
        <dbReference type="PROSITE" id="PS51217"/>
    </source>
</evidence>
<keyword evidence="6 15" id="KW-0347">Helicase</keyword>
<dbReference type="PROSITE" id="PS51217">
    <property type="entry name" value="UVRD_HELICASE_CTER"/>
    <property type="match status" value="1"/>
</dbReference>
<dbReference type="Gene3D" id="1.10.10.160">
    <property type="match status" value="1"/>
</dbReference>
<dbReference type="SUPFAM" id="SSF52980">
    <property type="entry name" value="Restriction endonuclease-like"/>
    <property type="match status" value="1"/>
</dbReference>
<organism evidence="18 19">
    <name type="scientific">Candidatus Taylorbacteria bacterium RIFOXYD2_FULL_36_9</name>
    <dbReference type="NCBI Taxonomy" id="1802338"/>
    <lineage>
        <taxon>Bacteria</taxon>
        <taxon>Candidatus Tayloriibacteriota</taxon>
    </lineage>
</organism>
<feature type="domain" description="UvrD-like helicase C-terminal" evidence="17">
    <location>
        <begin position="329"/>
        <end position="599"/>
    </location>
</feature>
<dbReference type="EMBL" id="MHSQ01000031">
    <property type="protein sequence ID" value="OHA46327.1"/>
    <property type="molecule type" value="Genomic_DNA"/>
</dbReference>
<keyword evidence="8 15" id="KW-0067">ATP-binding</keyword>
<dbReference type="GO" id="GO:0000725">
    <property type="term" value="P:recombinational repair"/>
    <property type="evidence" value="ECO:0007669"/>
    <property type="project" value="TreeGrafter"/>
</dbReference>
<dbReference type="Pfam" id="PF13361">
    <property type="entry name" value="UvrD_C"/>
    <property type="match status" value="1"/>
</dbReference>
<dbReference type="InterPro" id="IPR038726">
    <property type="entry name" value="PDDEXK_AddAB-type"/>
</dbReference>
<evidence type="ECO:0000256" key="1">
    <source>
        <dbReference type="ARBA" id="ARBA00009922"/>
    </source>
</evidence>
<evidence type="ECO:0000256" key="3">
    <source>
        <dbReference type="ARBA" id="ARBA00022741"/>
    </source>
</evidence>
<name>A0A1G2PDE9_9BACT</name>
<dbReference type="GO" id="GO:0043138">
    <property type="term" value="F:3'-5' DNA helicase activity"/>
    <property type="evidence" value="ECO:0007669"/>
    <property type="project" value="UniProtKB-EC"/>
</dbReference>
<evidence type="ECO:0000256" key="8">
    <source>
        <dbReference type="ARBA" id="ARBA00022840"/>
    </source>
</evidence>
<evidence type="ECO:0000256" key="12">
    <source>
        <dbReference type="ARBA" id="ARBA00034617"/>
    </source>
</evidence>
<reference evidence="18 19" key="1">
    <citation type="journal article" date="2016" name="Nat. Commun.">
        <title>Thousands of microbial genomes shed light on interconnected biogeochemical processes in an aquifer system.</title>
        <authorList>
            <person name="Anantharaman K."/>
            <person name="Brown C.T."/>
            <person name="Hug L.A."/>
            <person name="Sharon I."/>
            <person name="Castelle C.J."/>
            <person name="Probst A.J."/>
            <person name="Thomas B.C."/>
            <person name="Singh A."/>
            <person name="Wilkins M.J."/>
            <person name="Karaoz U."/>
            <person name="Brodie E.L."/>
            <person name="Williams K.H."/>
            <person name="Hubbard S.S."/>
            <person name="Banfield J.F."/>
        </authorList>
    </citation>
    <scope>NUCLEOTIDE SEQUENCE [LARGE SCALE GENOMIC DNA]</scope>
</reference>
<dbReference type="PANTHER" id="PTHR11070:SF2">
    <property type="entry name" value="ATP-DEPENDENT DNA HELICASE SRS2"/>
    <property type="match status" value="1"/>
</dbReference>
<evidence type="ECO:0000256" key="15">
    <source>
        <dbReference type="PROSITE-ProRule" id="PRU00560"/>
    </source>
</evidence>
<dbReference type="Gene3D" id="3.90.320.10">
    <property type="match status" value="1"/>
</dbReference>
<dbReference type="Gene3D" id="1.10.486.10">
    <property type="entry name" value="PCRA, domain 4"/>
    <property type="match status" value="1"/>
</dbReference>
<dbReference type="InterPro" id="IPR000212">
    <property type="entry name" value="DNA_helicase_UvrD/REP"/>
</dbReference>
<dbReference type="GO" id="GO:0005524">
    <property type="term" value="F:ATP binding"/>
    <property type="evidence" value="ECO:0007669"/>
    <property type="project" value="UniProtKB-UniRule"/>
</dbReference>
<evidence type="ECO:0000313" key="18">
    <source>
        <dbReference type="EMBL" id="OHA46327.1"/>
    </source>
</evidence>
<comment type="similarity">
    <text evidence="1">Belongs to the helicase family. UvrD subfamily.</text>
</comment>
<protein>
    <recommendedName>
        <fullName evidence="13">DNA 3'-5' helicase</fullName>
        <ecNumber evidence="13">5.6.2.4</ecNumber>
    </recommendedName>
</protein>
<dbReference type="Gene3D" id="3.40.50.300">
    <property type="entry name" value="P-loop containing nucleotide triphosphate hydrolases"/>
    <property type="match status" value="2"/>
</dbReference>
<dbReference type="GO" id="GO:0003677">
    <property type="term" value="F:DNA binding"/>
    <property type="evidence" value="ECO:0007669"/>
    <property type="project" value="UniProtKB-KW"/>
</dbReference>
<evidence type="ECO:0000256" key="10">
    <source>
        <dbReference type="ARBA" id="ARBA00023204"/>
    </source>
</evidence>
<dbReference type="PROSITE" id="PS51198">
    <property type="entry name" value="UVRD_HELICASE_ATP_BIND"/>
    <property type="match status" value="1"/>
</dbReference>
<proteinExistence type="inferred from homology"/>
<evidence type="ECO:0000256" key="4">
    <source>
        <dbReference type="ARBA" id="ARBA00022763"/>
    </source>
</evidence>
<accession>A0A1G2PDE9</accession>
<keyword evidence="9" id="KW-0238">DNA-binding</keyword>
<dbReference type="AlphaFoldDB" id="A0A1G2PDE9"/>
<dbReference type="Pfam" id="PF12705">
    <property type="entry name" value="PDDEXK_1"/>
    <property type="match status" value="1"/>
</dbReference>
<dbReference type="InterPro" id="IPR011335">
    <property type="entry name" value="Restrct_endonuc-II-like"/>
</dbReference>
<evidence type="ECO:0000256" key="5">
    <source>
        <dbReference type="ARBA" id="ARBA00022801"/>
    </source>
</evidence>
<dbReference type="EC" id="5.6.2.4" evidence="13"/>
<keyword evidence="7" id="KW-0269">Exonuclease</keyword>
<dbReference type="SUPFAM" id="SSF52540">
    <property type="entry name" value="P-loop containing nucleoside triphosphate hydrolases"/>
    <property type="match status" value="1"/>
</dbReference>
<gene>
    <name evidence="18" type="ORF">A2541_02755</name>
</gene>
<dbReference type="InterPro" id="IPR014017">
    <property type="entry name" value="DNA_helicase_UvrD-like_C"/>
</dbReference>
<dbReference type="GO" id="GO:0004527">
    <property type="term" value="F:exonuclease activity"/>
    <property type="evidence" value="ECO:0007669"/>
    <property type="project" value="UniProtKB-KW"/>
</dbReference>
<keyword evidence="3 15" id="KW-0547">Nucleotide-binding</keyword>
<dbReference type="InterPro" id="IPR011604">
    <property type="entry name" value="PDDEXK-like_dom_sf"/>
</dbReference>
<dbReference type="Pfam" id="PF00580">
    <property type="entry name" value="UvrD-helicase"/>
    <property type="match status" value="1"/>
</dbReference>
<comment type="catalytic activity">
    <reaction evidence="14">
        <text>ATP + H2O = ADP + phosphate + H(+)</text>
        <dbReference type="Rhea" id="RHEA:13065"/>
        <dbReference type="ChEBI" id="CHEBI:15377"/>
        <dbReference type="ChEBI" id="CHEBI:15378"/>
        <dbReference type="ChEBI" id="CHEBI:30616"/>
        <dbReference type="ChEBI" id="CHEBI:43474"/>
        <dbReference type="ChEBI" id="CHEBI:456216"/>
        <dbReference type="EC" id="5.6.2.4"/>
    </reaction>
</comment>
<keyword evidence="10" id="KW-0234">DNA repair</keyword>
<evidence type="ECO:0000256" key="2">
    <source>
        <dbReference type="ARBA" id="ARBA00022722"/>
    </source>
</evidence>
<evidence type="ECO:0000256" key="9">
    <source>
        <dbReference type="ARBA" id="ARBA00023125"/>
    </source>
</evidence>
<keyword evidence="4" id="KW-0227">DNA damage</keyword>
<dbReference type="InterPro" id="IPR027417">
    <property type="entry name" value="P-loop_NTPase"/>
</dbReference>
<keyword evidence="11" id="KW-0413">Isomerase</keyword>
<dbReference type="InterPro" id="IPR014016">
    <property type="entry name" value="UvrD-like_ATP-bd"/>
</dbReference>
<evidence type="ECO:0000256" key="11">
    <source>
        <dbReference type="ARBA" id="ARBA00023235"/>
    </source>
</evidence>
<evidence type="ECO:0000256" key="14">
    <source>
        <dbReference type="ARBA" id="ARBA00048988"/>
    </source>
</evidence>
<evidence type="ECO:0000256" key="7">
    <source>
        <dbReference type="ARBA" id="ARBA00022839"/>
    </source>
</evidence>
<sequence length="1005" mass="116236">MTFEERYKQLNVKQREAVEAIEGPVMVVAGPGTGKTSILTLRIANILKRTDTSPDSILALTFTESGVYSMRKKLAEIIGSSAYKVNIYTFHSFCNDIIKDYPEEFPRIISAQNITDIDQIKILEEIIDKNKLAILKPYGDTYHYVRSLISEINNLKQENIRPANLIKILEKQEADFALISDLYHETGKYQGEMKGKYKDLEKNQAKNRELQKIYAQYEKALEVKRLYDYQDMILEVIKALESNKDLLLQLQEKYQYVLADEHQDANNSQNKILELISGFHENPNIFIVGDDKQAIFRFQGASLENFLYFKKLYPEAKLIYLEENYRSSQSILDASHSLIGKNLKGVGERIELKAQSSHKNIPISLYSFEKMRNESRFVAEDIKTKIAQGVDPGEIAVIYRENKDAGNIARSLERLSIPFSIESDQELFSDNDIAKLILLLRTIDDLGADNILARALFIDFLELSYLDIYKIIASAKEKKISIFDALHKEKYFFPLYEKLTRWSKQAKNNHLLDFFEMLIRESGFIKHILKSNESVDKLSKLDRLLSLMKELIASHKDYRLVDFINYLNVLDKHNIVIKTQGKALAEKSVHLLTSHKSKGLEFDFVYIINLVDGHWGNKREMRKFKLPNCGQGLTLSPDPIEDERRLFYVALTRARKEVYLTSAKLAEDGKALLPSQFLGEISPTLLNIVDIKSLEIKYDKARVDDFLAVETKNTDLKDKKYLRQLFFEQGLSVTALNNYLTCPWRYFFSNLVRLPQVLSKHQMYGTAVHNALKHFFDKYEMNQDLSKKEFLNLFEKYLAKQPFSENDYKETLLKGKKSLGGYYDTYKNSWSRSVINEFNINGVYAEIDSTEGAEASEIQEFQNKILLKGQLDKIEIRDDGMVTVVDYKTRKPLSRNQIEGKTANSDGNYKRQLVFYKILLDKYSSIKPGTGEGKHRMDKGALDFIEPDERGRYRKESFDITEEDEKEVLILITNTAKEISAFSFWDKRCGDKKCEYCALRNIMNG</sequence>
<evidence type="ECO:0000256" key="13">
    <source>
        <dbReference type="ARBA" id="ARBA00034808"/>
    </source>
</evidence>
<dbReference type="CDD" id="cd17932">
    <property type="entry name" value="DEXQc_UvrD"/>
    <property type="match status" value="1"/>
</dbReference>
<feature type="domain" description="UvrD-like helicase ATP-binding" evidence="16">
    <location>
        <begin position="8"/>
        <end position="328"/>
    </location>
</feature>
<evidence type="ECO:0000313" key="19">
    <source>
        <dbReference type="Proteomes" id="UP000176965"/>
    </source>
</evidence>
<dbReference type="InterPro" id="IPR013986">
    <property type="entry name" value="DExx_box_DNA_helicase_dom_sf"/>
</dbReference>
<comment type="catalytic activity">
    <reaction evidence="12">
        <text>Couples ATP hydrolysis with the unwinding of duplex DNA by translocating in the 3'-5' direction.</text>
        <dbReference type="EC" id="5.6.2.4"/>
    </reaction>
</comment>
<dbReference type="STRING" id="1802338.A2541_02755"/>
<evidence type="ECO:0000259" key="16">
    <source>
        <dbReference type="PROSITE" id="PS51198"/>
    </source>
</evidence>
<keyword evidence="2" id="KW-0540">Nuclease</keyword>
<evidence type="ECO:0000256" key="6">
    <source>
        <dbReference type="ARBA" id="ARBA00022806"/>
    </source>
</evidence>